<protein>
    <submittedName>
        <fullName evidence="1">Uncharacterized protein</fullName>
    </submittedName>
</protein>
<keyword evidence="2" id="KW-1185">Reference proteome</keyword>
<reference evidence="1" key="1">
    <citation type="journal article" date="2019" name="Environ. Microbiol.">
        <title>Fungal ecological strategies reflected in gene transcription - a case study of two litter decomposers.</title>
        <authorList>
            <person name="Barbi F."/>
            <person name="Kohler A."/>
            <person name="Barry K."/>
            <person name="Baskaran P."/>
            <person name="Daum C."/>
            <person name="Fauchery L."/>
            <person name="Ihrmark K."/>
            <person name="Kuo A."/>
            <person name="LaButti K."/>
            <person name="Lipzen A."/>
            <person name="Morin E."/>
            <person name="Grigoriev I.V."/>
            <person name="Henrissat B."/>
            <person name="Lindahl B."/>
            <person name="Martin F."/>
        </authorList>
    </citation>
    <scope>NUCLEOTIDE SEQUENCE</scope>
    <source>
        <strain evidence="1">JB14</strain>
    </source>
</reference>
<evidence type="ECO:0000313" key="1">
    <source>
        <dbReference type="EMBL" id="KAE9390253.1"/>
    </source>
</evidence>
<organism evidence="1 2">
    <name type="scientific">Gymnopus androsaceus JB14</name>
    <dbReference type="NCBI Taxonomy" id="1447944"/>
    <lineage>
        <taxon>Eukaryota</taxon>
        <taxon>Fungi</taxon>
        <taxon>Dikarya</taxon>
        <taxon>Basidiomycota</taxon>
        <taxon>Agaricomycotina</taxon>
        <taxon>Agaricomycetes</taxon>
        <taxon>Agaricomycetidae</taxon>
        <taxon>Agaricales</taxon>
        <taxon>Marasmiineae</taxon>
        <taxon>Omphalotaceae</taxon>
        <taxon>Gymnopus</taxon>
    </lineage>
</organism>
<dbReference type="Proteomes" id="UP000799118">
    <property type="component" value="Unassembled WGS sequence"/>
</dbReference>
<name>A0A6A4GXT3_9AGAR</name>
<dbReference type="EMBL" id="ML769664">
    <property type="protein sequence ID" value="KAE9390253.1"/>
    <property type="molecule type" value="Genomic_DNA"/>
</dbReference>
<proteinExistence type="predicted"/>
<dbReference type="AlphaFoldDB" id="A0A6A4GXT3"/>
<evidence type="ECO:0000313" key="2">
    <source>
        <dbReference type="Proteomes" id="UP000799118"/>
    </source>
</evidence>
<accession>A0A6A4GXT3</accession>
<gene>
    <name evidence="1" type="ORF">BT96DRAFT_352082</name>
</gene>
<sequence length="190" mass="21616">MHMHGILNRSTLNLMKILVYRWVEEEGKENIKLIDSSAFGELNAATARRSVIPLFLFSRFNLNLQSLKSMMNLGFLIIPCPRNVDYAALSRLQARTLQICMAIDRRHVSIQVHLSCPSETNLFLICRHPSMSSSSGNSDTRTSLFFLVTLLVSSQLFHQSIDESIICVDQRSWCGGWVFGTNGMRLQRHV</sequence>